<dbReference type="AlphaFoldDB" id="A0A4S9C7F0"/>
<name>A0A4S9C7F0_AURPU</name>
<accession>A0A4S9C7F0</accession>
<protein>
    <submittedName>
        <fullName evidence="1">Uncharacterized protein</fullName>
    </submittedName>
</protein>
<gene>
    <name evidence="1" type="ORF">D6D13_08189</name>
</gene>
<dbReference type="EMBL" id="QZAS01000038">
    <property type="protein sequence ID" value="THX02556.1"/>
    <property type="molecule type" value="Genomic_DNA"/>
</dbReference>
<evidence type="ECO:0000313" key="1">
    <source>
        <dbReference type="EMBL" id="THX02556.1"/>
    </source>
</evidence>
<sequence>KFFPRESQQSAFELFTVFKHNVKDSAAPWPQTSMEVPSTSPTARWFSEGELGSKKWPPNVALCE</sequence>
<comment type="caution">
    <text evidence="1">The sequence shown here is derived from an EMBL/GenBank/DDBJ whole genome shotgun (WGS) entry which is preliminary data.</text>
</comment>
<organism evidence="1">
    <name type="scientific">Aureobasidium pullulans</name>
    <name type="common">Black yeast</name>
    <name type="synonym">Pullularia pullulans</name>
    <dbReference type="NCBI Taxonomy" id="5580"/>
    <lineage>
        <taxon>Eukaryota</taxon>
        <taxon>Fungi</taxon>
        <taxon>Dikarya</taxon>
        <taxon>Ascomycota</taxon>
        <taxon>Pezizomycotina</taxon>
        <taxon>Dothideomycetes</taxon>
        <taxon>Dothideomycetidae</taxon>
        <taxon>Dothideales</taxon>
        <taxon>Saccotheciaceae</taxon>
        <taxon>Aureobasidium</taxon>
    </lineage>
</organism>
<reference evidence="1" key="1">
    <citation type="submission" date="2018-10" db="EMBL/GenBank/DDBJ databases">
        <title>Fifty Aureobasidium pullulans genomes reveal a recombining polyextremotolerant generalist.</title>
        <authorList>
            <person name="Gostincar C."/>
            <person name="Turk M."/>
            <person name="Zajc J."/>
            <person name="Gunde-Cimerman N."/>
        </authorList>
    </citation>
    <scope>NUCLEOTIDE SEQUENCE [LARGE SCALE GENOMIC DNA]</scope>
    <source>
        <strain evidence="1">EXF-10085</strain>
    </source>
</reference>
<feature type="non-terminal residue" evidence="1">
    <location>
        <position position="1"/>
    </location>
</feature>
<proteinExistence type="predicted"/>